<dbReference type="InterPro" id="IPR000515">
    <property type="entry name" value="MetI-like"/>
</dbReference>
<evidence type="ECO:0000256" key="1">
    <source>
        <dbReference type="ARBA" id="ARBA00004651"/>
    </source>
</evidence>
<dbReference type="PANTHER" id="PTHR43386:SF25">
    <property type="entry name" value="PEPTIDE ABC TRANSPORTER PERMEASE PROTEIN"/>
    <property type="match status" value="1"/>
</dbReference>
<dbReference type="InterPro" id="IPR025966">
    <property type="entry name" value="OppC_N"/>
</dbReference>
<accession>A0ABQ6Y7W9</accession>
<keyword evidence="6 7" id="KW-0472">Membrane</keyword>
<keyword evidence="5 7" id="KW-1133">Transmembrane helix</keyword>
<evidence type="ECO:0000313" key="10">
    <source>
        <dbReference type="Proteomes" id="UP000771797"/>
    </source>
</evidence>
<proteinExistence type="inferred from homology"/>
<protein>
    <submittedName>
        <fullName evidence="9">Binding-protein-dependent transport systems inner membrane component</fullName>
    </submittedName>
</protein>
<feature type="transmembrane region" description="Helical" evidence="7">
    <location>
        <begin position="34"/>
        <end position="55"/>
    </location>
</feature>
<keyword evidence="3" id="KW-1003">Cell membrane</keyword>
<comment type="subcellular location">
    <subcellularLocation>
        <location evidence="1 7">Cell membrane</location>
        <topology evidence="1 7">Multi-pass membrane protein</topology>
    </subcellularLocation>
</comment>
<evidence type="ECO:0000313" key="9">
    <source>
        <dbReference type="EMBL" id="KAF0805252.1"/>
    </source>
</evidence>
<evidence type="ECO:0000256" key="7">
    <source>
        <dbReference type="RuleBase" id="RU363032"/>
    </source>
</evidence>
<dbReference type="EMBL" id="AQPF01000019">
    <property type="protein sequence ID" value="KAF0805252.1"/>
    <property type="molecule type" value="Genomic_DNA"/>
</dbReference>
<keyword evidence="10" id="KW-1185">Reference proteome</keyword>
<feature type="transmembrane region" description="Helical" evidence="7">
    <location>
        <begin position="98"/>
        <end position="122"/>
    </location>
</feature>
<organism evidence="9 10">
    <name type="scientific">Alcanivorax xiamenensis</name>
    <dbReference type="NCBI Taxonomy" id="1177156"/>
    <lineage>
        <taxon>Bacteria</taxon>
        <taxon>Pseudomonadati</taxon>
        <taxon>Pseudomonadota</taxon>
        <taxon>Gammaproteobacteria</taxon>
        <taxon>Oceanospirillales</taxon>
        <taxon>Alcanivoracaceae</taxon>
        <taxon>Alcanivorax</taxon>
    </lineage>
</organism>
<evidence type="ECO:0000256" key="3">
    <source>
        <dbReference type="ARBA" id="ARBA00022475"/>
    </source>
</evidence>
<feature type="transmembrane region" description="Helical" evidence="7">
    <location>
        <begin position="142"/>
        <end position="169"/>
    </location>
</feature>
<dbReference type="Pfam" id="PF00528">
    <property type="entry name" value="BPD_transp_1"/>
    <property type="match status" value="1"/>
</dbReference>
<dbReference type="Pfam" id="PF12911">
    <property type="entry name" value="OppC_N"/>
    <property type="match status" value="1"/>
</dbReference>
<dbReference type="Gene3D" id="1.10.3720.10">
    <property type="entry name" value="MetI-like"/>
    <property type="match status" value="1"/>
</dbReference>
<dbReference type="InterPro" id="IPR050366">
    <property type="entry name" value="BP-dependent_transpt_permease"/>
</dbReference>
<dbReference type="PANTHER" id="PTHR43386">
    <property type="entry name" value="OLIGOPEPTIDE TRANSPORT SYSTEM PERMEASE PROTEIN APPC"/>
    <property type="match status" value="1"/>
</dbReference>
<keyword evidence="2 7" id="KW-0813">Transport</keyword>
<gene>
    <name evidence="9" type="ORF">A6D6_02489</name>
</gene>
<evidence type="ECO:0000256" key="4">
    <source>
        <dbReference type="ARBA" id="ARBA00022692"/>
    </source>
</evidence>
<evidence type="ECO:0000256" key="5">
    <source>
        <dbReference type="ARBA" id="ARBA00022989"/>
    </source>
</evidence>
<keyword evidence="4 7" id="KW-0812">Transmembrane</keyword>
<dbReference type="CDD" id="cd06261">
    <property type="entry name" value="TM_PBP2"/>
    <property type="match status" value="1"/>
</dbReference>
<sequence>MTHLTLSEAEPLPHWEEPALPVRLLRWLRRDPRAAISLGILVIILGAALLAPWIAPYSPTDQNGELILAGPSAAHWLGTDDLGRDVLSRLIHGGANSLYAALLAVSVALVIGLPLGLIAGFAGGWVDTVISRLIDTFLSFPAIILAVAVTGAMGIGLTNAMISVGLVFAPQIARLIRARTLVVRQELYVDAARCFGASPARLLIKHVLPNAVQPVIVQSTLLLAVALLAEASLSFLGLGVQLPEVSWGSMIARGYLYMSIVPEQMYAPGVLIMITAVAFNTLGESLRAALDPTTQGHG</sequence>
<dbReference type="InterPro" id="IPR035906">
    <property type="entry name" value="MetI-like_sf"/>
</dbReference>
<dbReference type="PROSITE" id="PS50928">
    <property type="entry name" value="ABC_TM1"/>
    <property type="match status" value="1"/>
</dbReference>
<reference evidence="9 10" key="1">
    <citation type="submission" date="2012-09" db="EMBL/GenBank/DDBJ databases">
        <title>Genome Sequence of alkane-degrading Bacterium Alcanivorax sp. 6-D-6.</title>
        <authorList>
            <person name="Lai Q."/>
            <person name="Shao Z."/>
        </authorList>
    </citation>
    <scope>NUCLEOTIDE SEQUENCE [LARGE SCALE GENOMIC DNA]</scope>
    <source>
        <strain evidence="9 10">6-D-6</strain>
    </source>
</reference>
<evidence type="ECO:0000256" key="6">
    <source>
        <dbReference type="ARBA" id="ARBA00023136"/>
    </source>
</evidence>
<evidence type="ECO:0000259" key="8">
    <source>
        <dbReference type="PROSITE" id="PS50928"/>
    </source>
</evidence>
<comment type="similarity">
    <text evidence="7">Belongs to the binding-protein-dependent transport system permease family.</text>
</comment>
<dbReference type="Proteomes" id="UP000771797">
    <property type="component" value="Unassembled WGS sequence"/>
</dbReference>
<comment type="caution">
    <text evidence="9">The sequence shown here is derived from an EMBL/GenBank/DDBJ whole genome shotgun (WGS) entry which is preliminary data.</text>
</comment>
<evidence type="ECO:0000256" key="2">
    <source>
        <dbReference type="ARBA" id="ARBA00022448"/>
    </source>
</evidence>
<name>A0ABQ6Y7W9_9GAMM</name>
<dbReference type="RefSeq" id="WP_201303779.1">
    <property type="nucleotide sequence ID" value="NZ_AQPF01000019.1"/>
</dbReference>
<dbReference type="SUPFAM" id="SSF161098">
    <property type="entry name" value="MetI-like"/>
    <property type="match status" value="1"/>
</dbReference>
<feature type="domain" description="ABC transmembrane type-1" evidence="8">
    <location>
        <begin position="94"/>
        <end position="283"/>
    </location>
</feature>